<organism evidence="2">
    <name type="scientific">marine sediment metagenome</name>
    <dbReference type="NCBI Taxonomy" id="412755"/>
    <lineage>
        <taxon>unclassified sequences</taxon>
        <taxon>metagenomes</taxon>
        <taxon>ecological metagenomes</taxon>
    </lineage>
</organism>
<keyword evidence="1" id="KW-1133">Transmembrane helix</keyword>
<evidence type="ECO:0000256" key="1">
    <source>
        <dbReference type="SAM" id="Phobius"/>
    </source>
</evidence>
<name>A0A0F9B4J8_9ZZZZ</name>
<proteinExistence type="predicted"/>
<evidence type="ECO:0000313" key="2">
    <source>
        <dbReference type="EMBL" id="KKL16804.1"/>
    </source>
</evidence>
<dbReference type="EMBL" id="LAZR01039521">
    <property type="protein sequence ID" value="KKL16804.1"/>
    <property type="molecule type" value="Genomic_DNA"/>
</dbReference>
<feature type="transmembrane region" description="Helical" evidence="1">
    <location>
        <begin position="51"/>
        <end position="71"/>
    </location>
</feature>
<protein>
    <submittedName>
        <fullName evidence="2">Uncharacterized protein</fullName>
    </submittedName>
</protein>
<dbReference type="AlphaFoldDB" id="A0A0F9B4J8"/>
<feature type="transmembrane region" description="Helical" evidence="1">
    <location>
        <begin position="12"/>
        <end position="35"/>
    </location>
</feature>
<sequence>MIPLFTWLKLFIFRTVWLFLSLFFWFIILSIFFFWGSSCSGYMRLDKVDKILFVYSGFPNGFVVVSGHSFLSYTKVYKSNIYFNLDPSYKLVFLYYFIHRPIFRFFLKYPSRTFKFILAVFAIFSRTHATILDHNITWA</sequence>
<comment type="caution">
    <text evidence="2">The sequence shown here is derived from an EMBL/GenBank/DDBJ whole genome shotgun (WGS) entry which is preliminary data.</text>
</comment>
<gene>
    <name evidence="2" type="ORF">LCGC14_2491940</name>
</gene>
<accession>A0A0F9B4J8</accession>
<keyword evidence="1" id="KW-0812">Transmembrane</keyword>
<reference evidence="2" key="1">
    <citation type="journal article" date="2015" name="Nature">
        <title>Complex archaea that bridge the gap between prokaryotes and eukaryotes.</title>
        <authorList>
            <person name="Spang A."/>
            <person name="Saw J.H."/>
            <person name="Jorgensen S.L."/>
            <person name="Zaremba-Niedzwiedzka K."/>
            <person name="Martijn J."/>
            <person name="Lind A.E."/>
            <person name="van Eijk R."/>
            <person name="Schleper C."/>
            <person name="Guy L."/>
            <person name="Ettema T.J."/>
        </authorList>
    </citation>
    <scope>NUCLEOTIDE SEQUENCE</scope>
</reference>
<keyword evidence="1" id="KW-0472">Membrane</keyword>